<proteinExistence type="predicted"/>
<gene>
    <name evidence="3" type="ORF">BN977_01864</name>
</gene>
<dbReference type="PANTHER" id="PTHR42776">
    <property type="entry name" value="SERINE PEPTIDASE S9 FAMILY MEMBER"/>
    <property type="match status" value="1"/>
</dbReference>
<accession>W9BJJ3</accession>
<reference evidence="3" key="1">
    <citation type="submission" date="2014-03" db="EMBL/GenBank/DDBJ databases">
        <title>Draft Genome Sequence of Mycobacterium cosmeticum DSM 44829.</title>
        <authorList>
            <person name="Croce O."/>
            <person name="Robert C."/>
            <person name="Raoult D."/>
            <person name="Drancourt M."/>
        </authorList>
    </citation>
    <scope>NUCLEOTIDE SEQUENCE [LARGE SCALE GENOMIC DNA]</scope>
    <source>
        <strain evidence="3">DSM 44829</strain>
    </source>
</reference>
<dbReference type="PANTHER" id="PTHR42776:SF27">
    <property type="entry name" value="DIPEPTIDYL PEPTIDASE FAMILY MEMBER 6"/>
    <property type="match status" value="1"/>
</dbReference>
<dbReference type="InterPro" id="IPR011042">
    <property type="entry name" value="6-blade_b-propeller_TolB-like"/>
</dbReference>
<protein>
    <submittedName>
        <fullName evidence="3">Peptidase</fullName>
    </submittedName>
</protein>
<dbReference type="Gene3D" id="2.120.10.30">
    <property type="entry name" value="TolB, C-terminal domain"/>
    <property type="match status" value="1"/>
</dbReference>
<comment type="caution">
    <text evidence="3">The sequence shown here is derived from an EMBL/GenBank/DDBJ whole genome shotgun (WGS) entry which is preliminary data.</text>
</comment>
<dbReference type="STRING" id="258533.BN977_01864"/>
<dbReference type="SUPFAM" id="SSF53474">
    <property type="entry name" value="alpha/beta-Hydrolases"/>
    <property type="match status" value="1"/>
</dbReference>
<evidence type="ECO:0000313" key="4">
    <source>
        <dbReference type="Proteomes" id="UP000028870"/>
    </source>
</evidence>
<dbReference type="GO" id="GO:0004252">
    <property type="term" value="F:serine-type endopeptidase activity"/>
    <property type="evidence" value="ECO:0007669"/>
    <property type="project" value="TreeGrafter"/>
</dbReference>
<dbReference type="Proteomes" id="UP000028870">
    <property type="component" value="Unassembled WGS sequence"/>
</dbReference>
<sequence>MPTHITVEEFFRPPERTAATISPDGTRLAYLAPWRNRLNVWVQRLDTNEPARCVTADDTRSVYIYRWTPDPRWLLYMQDTGGDENWHLYRIDLDDPSAPAVDLTPFPGTRADFEVLKGRPGKAIVQLNKRNLELFDAYELDIATGELTLLAENPGTVVGWLSSQTGELFTNTLTADGDVELSHWDPAAKALRPIKVYDGADYPLGIHPIAVTPDGTGLWLGSNEGTDRTRLVRVDVATGAETEVDSHPSLELATQLMLPAPMIRSARTGELIGARYYGERQVIHALDPEFADVLGALTALSDGDLAAISSDDSGRRWVVSFTDDRDPWATYLYDHATGEHRLLFRPYPHLDPEALAPMRPVTIESRDGLDLHGYLTLPVGTEQTNLPMVLLVHGGPWARDCWGYQPDVQLLANRGYAVLQVNFRGSTGYGKAFVQAAIGEFAGKMHDDLIDAVDWAVQRGIADRDRVAIFGGSYGGYAALVGVTFTPDVFAAAIDYVGISSLPNFMRTLPNVARPFLANNWHRYVGDPSDPVQEADMLARSPITKVDAIRTPLLIVQGANDSRVVQAESDNMVAALRARGVQVEYLVKDDEGHGFLNPDNQIDLYHAVERFLAEHLSAETTVDGAKQPD</sequence>
<dbReference type="EMBL" id="CCBB010000001">
    <property type="protein sequence ID" value="CDO07065.1"/>
    <property type="molecule type" value="Genomic_DNA"/>
</dbReference>
<dbReference type="SUPFAM" id="SSF82171">
    <property type="entry name" value="DPP6 N-terminal domain-like"/>
    <property type="match status" value="1"/>
</dbReference>
<keyword evidence="1" id="KW-0378">Hydrolase</keyword>
<evidence type="ECO:0000313" key="3">
    <source>
        <dbReference type="EMBL" id="CDO07065.1"/>
    </source>
</evidence>
<dbReference type="GO" id="GO:0006508">
    <property type="term" value="P:proteolysis"/>
    <property type="evidence" value="ECO:0007669"/>
    <property type="project" value="InterPro"/>
</dbReference>
<dbReference type="eggNOG" id="COG1506">
    <property type="taxonomic scope" value="Bacteria"/>
</dbReference>
<dbReference type="Pfam" id="PF00326">
    <property type="entry name" value="Peptidase_S9"/>
    <property type="match status" value="1"/>
</dbReference>
<dbReference type="AlphaFoldDB" id="W9BJJ3"/>
<name>W9BJJ3_MYCCO</name>
<dbReference type="OrthoDB" id="128799at2"/>
<feature type="domain" description="Peptidase S9 prolyl oligopeptidase catalytic" evidence="2">
    <location>
        <begin position="404"/>
        <end position="617"/>
    </location>
</feature>
<evidence type="ECO:0000256" key="1">
    <source>
        <dbReference type="ARBA" id="ARBA00022801"/>
    </source>
</evidence>
<dbReference type="RefSeq" id="WP_036397252.1">
    <property type="nucleotide sequence ID" value="NZ_CCBB010000001.1"/>
</dbReference>
<keyword evidence="4" id="KW-1185">Reference proteome</keyword>
<reference evidence="3" key="2">
    <citation type="submission" date="2014-03" db="EMBL/GenBank/DDBJ databases">
        <authorList>
            <person name="Urmite Genomes"/>
        </authorList>
    </citation>
    <scope>NUCLEOTIDE SEQUENCE</scope>
    <source>
        <strain evidence="3">DSM 44829</strain>
    </source>
</reference>
<organism evidence="3 4">
    <name type="scientific">Mycolicibacterium cosmeticum</name>
    <dbReference type="NCBI Taxonomy" id="258533"/>
    <lineage>
        <taxon>Bacteria</taxon>
        <taxon>Bacillati</taxon>
        <taxon>Actinomycetota</taxon>
        <taxon>Actinomycetes</taxon>
        <taxon>Mycobacteriales</taxon>
        <taxon>Mycobacteriaceae</taxon>
        <taxon>Mycolicibacterium</taxon>
    </lineage>
</organism>
<evidence type="ECO:0000259" key="2">
    <source>
        <dbReference type="Pfam" id="PF00326"/>
    </source>
</evidence>
<dbReference type="InterPro" id="IPR029058">
    <property type="entry name" value="AB_hydrolase_fold"/>
</dbReference>
<dbReference type="Gene3D" id="3.40.50.1820">
    <property type="entry name" value="alpha/beta hydrolase"/>
    <property type="match status" value="1"/>
</dbReference>
<dbReference type="InterPro" id="IPR001375">
    <property type="entry name" value="Peptidase_S9_cat"/>
</dbReference>